<dbReference type="Gene3D" id="1.10.30.50">
    <property type="match status" value="1"/>
</dbReference>
<protein>
    <submittedName>
        <fullName evidence="2">Alpha/beta hydrolase</fullName>
    </submittedName>
</protein>
<name>A0A8E2LG81_9BACI</name>
<dbReference type="Pfam" id="PF01844">
    <property type="entry name" value="HNH"/>
    <property type="match status" value="1"/>
</dbReference>
<organism evidence="2 3">
    <name type="scientific">Heyndrickxia oleronia</name>
    <dbReference type="NCBI Taxonomy" id="38875"/>
    <lineage>
        <taxon>Bacteria</taxon>
        <taxon>Bacillati</taxon>
        <taxon>Bacillota</taxon>
        <taxon>Bacilli</taxon>
        <taxon>Bacillales</taxon>
        <taxon>Bacillaceae</taxon>
        <taxon>Heyndrickxia</taxon>
    </lineage>
</organism>
<keyword evidence="3" id="KW-1185">Reference proteome</keyword>
<dbReference type="SMART" id="SM00507">
    <property type="entry name" value="HNHc"/>
    <property type="match status" value="1"/>
</dbReference>
<evidence type="ECO:0000313" key="3">
    <source>
        <dbReference type="Proteomes" id="UP000189761"/>
    </source>
</evidence>
<dbReference type="GO" id="GO:0003676">
    <property type="term" value="F:nucleic acid binding"/>
    <property type="evidence" value="ECO:0007669"/>
    <property type="project" value="InterPro"/>
</dbReference>
<keyword evidence="2" id="KW-0378">Hydrolase</keyword>
<dbReference type="RefSeq" id="WP_078109236.1">
    <property type="nucleotide sequence ID" value="NZ_CP065424.1"/>
</dbReference>
<evidence type="ECO:0000259" key="1">
    <source>
        <dbReference type="SMART" id="SM00507"/>
    </source>
</evidence>
<dbReference type="AlphaFoldDB" id="A0A8E2LG81"/>
<sequence length="115" mass="14192">MPEYKTREQKRKFYDGKEWKLKRKEIKARDNYECQECKRQGKVSIDTNEYSKRAKRKKIQLVVDHIKELEDYPELALENDNLETLCVNCHNKKHGRYFRNGFIRKENKWAHDEKW</sequence>
<dbReference type="CDD" id="cd00085">
    <property type="entry name" value="HNHc"/>
    <property type="match status" value="1"/>
</dbReference>
<accession>A0A8E2LG81</accession>
<dbReference type="GO" id="GO:0008270">
    <property type="term" value="F:zinc ion binding"/>
    <property type="evidence" value="ECO:0007669"/>
    <property type="project" value="InterPro"/>
</dbReference>
<dbReference type="InterPro" id="IPR003615">
    <property type="entry name" value="HNH_nuc"/>
</dbReference>
<proteinExistence type="predicted"/>
<gene>
    <name evidence="2" type="ORF">BWZ43_01140</name>
</gene>
<evidence type="ECO:0000313" key="2">
    <source>
        <dbReference type="EMBL" id="OOP70178.1"/>
    </source>
</evidence>
<dbReference type="InterPro" id="IPR002711">
    <property type="entry name" value="HNH"/>
</dbReference>
<reference evidence="2 3" key="1">
    <citation type="submission" date="2017-01" db="EMBL/GenBank/DDBJ databases">
        <title>Draft genome sequence of Bacillus oleronius.</title>
        <authorList>
            <person name="Allam M."/>
        </authorList>
    </citation>
    <scope>NUCLEOTIDE SEQUENCE [LARGE SCALE GENOMIC DNA]</scope>
    <source>
        <strain evidence="2 3">DSM 9356</strain>
    </source>
</reference>
<dbReference type="GO" id="GO:0016787">
    <property type="term" value="F:hydrolase activity"/>
    <property type="evidence" value="ECO:0007669"/>
    <property type="project" value="UniProtKB-KW"/>
</dbReference>
<dbReference type="EMBL" id="MTLA01000012">
    <property type="protein sequence ID" value="OOP70178.1"/>
    <property type="molecule type" value="Genomic_DNA"/>
</dbReference>
<dbReference type="Proteomes" id="UP000189761">
    <property type="component" value="Unassembled WGS sequence"/>
</dbReference>
<dbReference type="GO" id="GO:0004519">
    <property type="term" value="F:endonuclease activity"/>
    <property type="evidence" value="ECO:0007669"/>
    <property type="project" value="InterPro"/>
</dbReference>
<comment type="caution">
    <text evidence="2">The sequence shown here is derived from an EMBL/GenBank/DDBJ whole genome shotgun (WGS) entry which is preliminary data.</text>
</comment>
<feature type="domain" description="HNH nuclease" evidence="1">
    <location>
        <begin position="21"/>
        <end position="91"/>
    </location>
</feature>